<dbReference type="GO" id="GO:0019863">
    <property type="term" value="F:IgE binding"/>
    <property type="evidence" value="ECO:0007669"/>
    <property type="project" value="InterPro"/>
</dbReference>
<protein>
    <submittedName>
        <fullName evidence="1">Allergen</fullName>
    </submittedName>
</protein>
<organism evidence="1 2">
    <name type="scientific">Penicillium cataractarum</name>
    <dbReference type="NCBI Taxonomy" id="2100454"/>
    <lineage>
        <taxon>Eukaryota</taxon>
        <taxon>Fungi</taxon>
        <taxon>Dikarya</taxon>
        <taxon>Ascomycota</taxon>
        <taxon>Pezizomycotina</taxon>
        <taxon>Eurotiomycetes</taxon>
        <taxon>Eurotiomycetidae</taxon>
        <taxon>Eurotiales</taxon>
        <taxon>Aspergillaceae</taxon>
        <taxon>Penicillium</taxon>
    </lineage>
</organism>
<reference evidence="1" key="2">
    <citation type="journal article" date="2023" name="IMA Fungus">
        <title>Comparative genomic study of the Penicillium genus elucidates a diverse pangenome and 15 lateral gene transfer events.</title>
        <authorList>
            <person name="Petersen C."/>
            <person name="Sorensen T."/>
            <person name="Nielsen M.R."/>
            <person name="Sondergaard T.E."/>
            <person name="Sorensen J.L."/>
            <person name="Fitzpatrick D.A."/>
            <person name="Frisvad J.C."/>
            <person name="Nielsen K.L."/>
        </authorList>
    </citation>
    <scope>NUCLEOTIDE SEQUENCE</scope>
    <source>
        <strain evidence="1">IBT 29864</strain>
    </source>
</reference>
<reference evidence="1" key="1">
    <citation type="submission" date="2022-11" db="EMBL/GenBank/DDBJ databases">
        <authorList>
            <person name="Petersen C."/>
        </authorList>
    </citation>
    <scope>NUCLEOTIDE SEQUENCE</scope>
    <source>
        <strain evidence="1">IBT 29864</strain>
    </source>
</reference>
<dbReference type="PANTHER" id="PTHR42039:SF1">
    <property type="entry name" value="PUTATIVE (AFU_ORTHOLOGUE AFUA_3G02940)-RELATED"/>
    <property type="match status" value="1"/>
</dbReference>
<dbReference type="InterPro" id="IPR038903">
    <property type="entry name" value="Allergen_Asp_f_4"/>
</dbReference>
<dbReference type="Proteomes" id="UP001147782">
    <property type="component" value="Unassembled WGS sequence"/>
</dbReference>
<dbReference type="PANTHER" id="PTHR42039">
    <property type="entry name" value="PUTATIVE (AFU_ORTHOLOGUE AFUA_3G02940)-RELATED"/>
    <property type="match status" value="1"/>
</dbReference>
<gene>
    <name evidence="1" type="ORF">N7496_006089</name>
</gene>
<keyword evidence="2" id="KW-1185">Reference proteome</keyword>
<sequence>MTREFLSATFSAKWTKAIGNVGSPYGSNIIEVSGEVASQYKYVAQFEGSMQGKSWTVVIWNNMGPDGSLGGWYGKACRTFSLAPGQLRYLAFDEDSLGGWAMAPGASIPIDSNGAYASTWGKFAFGSSINLGWSSFAVSAIAAQNAGLEVQGMKICDVITDVCSFITRNADFVHNAYTNTSADGRGIGAKVAPGPVRLSVTVDYDTENWQPQDLQA</sequence>
<dbReference type="AlphaFoldDB" id="A0A9W9S0V6"/>
<evidence type="ECO:0000313" key="1">
    <source>
        <dbReference type="EMBL" id="KAJ5369997.1"/>
    </source>
</evidence>
<dbReference type="EMBL" id="JAPZBS010000005">
    <property type="protein sequence ID" value="KAJ5369997.1"/>
    <property type="molecule type" value="Genomic_DNA"/>
</dbReference>
<dbReference type="OrthoDB" id="118256at2759"/>
<comment type="caution">
    <text evidence="1">The sequence shown here is derived from an EMBL/GenBank/DDBJ whole genome shotgun (WGS) entry which is preliminary data.</text>
</comment>
<proteinExistence type="predicted"/>
<evidence type="ECO:0000313" key="2">
    <source>
        <dbReference type="Proteomes" id="UP001147782"/>
    </source>
</evidence>
<dbReference type="GO" id="GO:0005576">
    <property type="term" value="C:extracellular region"/>
    <property type="evidence" value="ECO:0007669"/>
    <property type="project" value="InterPro"/>
</dbReference>
<dbReference type="Pfam" id="PF25312">
    <property type="entry name" value="Allergen_Asp_f_4"/>
    <property type="match status" value="1"/>
</dbReference>
<dbReference type="GeneID" id="81438197"/>
<dbReference type="RefSeq" id="XP_056554431.1">
    <property type="nucleotide sequence ID" value="XM_056699018.1"/>
</dbReference>
<accession>A0A9W9S0V6</accession>
<name>A0A9W9S0V6_9EURO</name>